<comment type="caution">
    <text evidence="4">The sequence shown here is derived from an EMBL/GenBank/DDBJ whole genome shotgun (WGS) entry which is preliminary data.</text>
</comment>
<organism evidence="4 5">
    <name type="scientific">Paramuricea clavata</name>
    <name type="common">Red gorgonian</name>
    <name type="synonym">Violescent sea-whip</name>
    <dbReference type="NCBI Taxonomy" id="317549"/>
    <lineage>
        <taxon>Eukaryota</taxon>
        <taxon>Metazoa</taxon>
        <taxon>Cnidaria</taxon>
        <taxon>Anthozoa</taxon>
        <taxon>Octocorallia</taxon>
        <taxon>Malacalcyonacea</taxon>
        <taxon>Plexauridae</taxon>
        <taxon>Paramuricea</taxon>
    </lineage>
</organism>
<feature type="domain" description="Nephrocystin 3-like N-terminal" evidence="3">
    <location>
        <begin position="245"/>
        <end position="300"/>
    </location>
</feature>
<dbReference type="EMBL" id="CACRXK020008603">
    <property type="protein sequence ID" value="CAB4015152.1"/>
    <property type="molecule type" value="Genomic_DNA"/>
</dbReference>
<name>A0A7D9ETW5_PARCT</name>
<evidence type="ECO:0000313" key="4">
    <source>
        <dbReference type="EMBL" id="CAB4015152.1"/>
    </source>
</evidence>
<gene>
    <name evidence="4" type="ORF">PACLA_8A076693</name>
</gene>
<evidence type="ECO:0000256" key="1">
    <source>
        <dbReference type="ARBA" id="ARBA00022737"/>
    </source>
</evidence>
<dbReference type="PANTHER" id="PTHR46844">
    <property type="entry name" value="SLR5058 PROTEIN"/>
    <property type="match status" value="1"/>
</dbReference>
<dbReference type="AlphaFoldDB" id="A0A7D9ETW5"/>
<reference evidence="4" key="1">
    <citation type="submission" date="2020-04" db="EMBL/GenBank/DDBJ databases">
        <authorList>
            <person name="Alioto T."/>
            <person name="Alioto T."/>
            <person name="Gomez Garrido J."/>
        </authorList>
    </citation>
    <scope>NUCLEOTIDE SEQUENCE</scope>
    <source>
        <strain evidence="4">A484AB</strain>
    </source>
</reference>
<evidence type="ECO:0000313" key="5">
    <source>
        <dbReference type="Proteomes" id="UP001152795"/>
    </source>
</evidence>
<dbReference type="InterPro" id="IPR056884">
    <property type="entry name" value="NPHP3-like_N"/>
</dbReference>
<evidence type="ECO:0000259" key="2">
    <source>
        <dbReference type="Pfam" id="PF18738"/>
    </source>
</evidence>
<keyword evidence="5" id="KW-1185">Reference proteome</keyword>
<dbReference type="Proteomes" id="UP001152795">
    <property type="component" value="Unassembled WGS sequence"/>
</dbReference>
<protein>
    <submittedName>
        <fullName evidence="4">Uncharacterized protein</fullName>
    </submittedName>
</protein>
<accession>A0A7D9ETW5</accession>
<keyword evidence="1" id="KW-0677">Repeat</keyword>
<proteinExistence type="predicted"/>
<sequence>MDPVEAKANFFRVCQLLIDKGGDALRAALHVKHLPSTLAADLNSHKKTLQRIRHTVIKPPQWQLLFPASGVPNSNDFDITLLTILLRNICGLPSPAAGWNAMPPASDTSISANILRIKLYRNDVYGHISSAQYDNVKFETLWQDISKPLVKLGIPQQDIDELKEAPLSSEEESYIDKLKEWKEEEDDLLEKLKDVETKVDNVEEKIAKLQKTVETETLNLSNVNQLAKFDFTGKIDGLCKKFQDGTRDWFFEKLSSWFSDEESRVMILTAGPGVGKSVLSAKACELYKQRGELASYHFCD</sequence>
<dbReference type="PANTHER" id="PTHR46844:SF1">
    <property type="entry name" value="SLR5058 PROTEIN"/>
    <property type="match status" value="1"/>
</dbReference>
<dbReference type="Pfam" id="PF24883">
    <property type="entry name" value="NPHP3_N"/>
    <property type="match status" value="1"/>
</dbReference>
<feature type="domain" description="DZIP3-like HEPN" evidence="2">
    <location>
        <begin position="35"/>
        <end position="173"/>
    </location>
</feature>
<evidence type="ECO:0000259" key="3">
    <source>
        <dbReference type="Pfam" id="PF24883"/>
    </source>
</evidence>
<dbReference type="OrthoDB" id="5964200at2759"/>
<dbReference type="Pfam" id="PF18738">
    <property type="entry name" value="HEPN_DZIP3"/>
    <property type="match status" value="1"/>
</dbReference>
<dbReference type="InterPro" id="IPR041249">
    <property type="entry name" value="HEPN_DZIP3"/>
</dbReference>